<organism evidence="2 3">
    <name type="scientific">Vreelandella arcis</name>
    <dbReference type="NCBI Taxonomy" id="416873"/>
    <lineage>
        <taxon>Bacteria</taxon>
        <taxon>Pseudomonadati</taxon>
        <taxon>Pseudomonadota</taxon>
        <taxon>Gammaproteobacteria</taxon>
        <taxon>Oceanospirillales</taxon>
        <taxon>Halomonadaceae</taxon>
        <taxon>Vreelandella</taxon>
    </lineage>
</organism>
<dbReference type="EMBL" id="FNII01000026">
    <property type="protein sequence ID" value="SDO41461.1"/>
    <property type="molecule type" value="Genomic_DNA"/>
</dbReference>
<accession>A0A1H0JDL0</accession>
<dbReference type="AlphaFoldDB" id="A0A1H0JDL0"/>
<proteinExistence type="predicted"/>
<evidence type="ECO:0000256" key="1">
    <source>
        <dbReference type="SAM" id="MobiDB-lite"/>
    </source>
</evidence>
<gene>
    <name evidence="2" type="ORF">SAMN04487951_1262</name>
</gene>
<name>A0A1H0JDL0_9GAMM</name>
<sequence length="49" mass="5664">MMKRKFLSCDFDDYDDGSENSGKSRDRDMEPGDAGWLGDDEDSKWVKDL</sequence>
<evidence type="ECO:0000313" key="3">
    <source>
        <dbReference type="Proteomes" id="UP000199677"/>
    </source>
</evidence>
<keyword evidence="3" id="KW-1185">Reference proteome</keyword>
<reference evidence="3" key="1">
    <citation type="submission" date="2016-10" db="EMBL/GenBank/DDBJ databases">
        <authorList>
            <person name="Varghese N."/>
            <person name="Submissions S."/>
        </authorList>
    </citation>
    <scope>NUCLEOTIDE SEQUENCE [LARGE SCALE GENOMIC DNA]</scope>
    <source>
        <strain evidence="3">CGMCC 1.6494</strain>
    </source>
</reference>
<feature type="region of interest" description="Disordered" evidence="1">
    <location>
        <begin position="1"/>
        <end position="49"/>
    </location>
</feature>
<protein>
    <submittedName>
        <fullName evidence="2">Uncharacterized protein</fullName>
    </submittedName>
</protein>
<dbReference type="Proteomes" id="UP000199677">
    <property type="component" value="Unassembled WGS sequence"/>
</dbReference>
<dbReference type="RefSeq" id="WP_170833060.1">
    <property type="nucleotide sequence ID" value="NZ_FNII01000026.1"/>
</dbReference>
<evidence type="ECO:0000313" key="2">
    <source>
        <dbReference type="EMBL" id="SDO41461.1"/>
    </source>
</evidence>